<evidence type="ECO:0000313" key="2">
    <source>
        <dbReference type="EMBL" id="KAF2857043.1"/>
    </source>
</evidence>
<protein>
    <submittedName>
        <fullName evidence="2">Uncharacterized protein</fullName>
    </submittedName>
</protein>
<proteinExistence type="predicted"/>
<name>A0A6A7BNT0_9PEZI</name>
<dbReference type="OrthoDB" id="5335351at2759"/>
<evidence type="ECO:0000256" key="1">
    <source>
        <dbReference type="SAM" id="MobiDB-lite"/>
    </source>
</evidence>
<sequence length="127" mass="14499">MAAHTAPLPPTPVKRAAIPPKQETTNNADDPTDLPPFDWDDLRRRFAAAMQDAEDREGKLMNELNELFAYFAVWAGSARGHEAHRGVRRLNTQMRFVQNEEEELGRKRDHYIKVVEAFKSALELLGE</sequence>
<dbReference type="Proteomes" id="UP000799421">
    <property type="component" value="Unassembled WGS sequence"/>
</dbReference>
<reference evidence="2" key="1">
    <citation type="journal article" date="2020" name="Stud. Mycol.">
        <title>101 Dothideomycetes genomes: a test case for predicting lifestyles and emergence of pathogens.</title>
        <authorList>
            <person name="Haridas S."/>
            <person name="Albert R."/>
            <person name="Binder M."/>
            <person name="Bloem J."/>
            <person name="Labutti K."/>
            <person name="Salamov A."/>
            <person name="Andreopoulos B."/>
            <person name="Baker S."/>
            <person name="Barry K."/>
            <person name="Bills G."/>
            <person name="Bluhm B."/>
            <person name="Cannon C."/>
            <person name="Castanera R."/>
            <person name="Culley D."/>
            <person name="Daum C."/>
            <person name="Ezra D."/>
            <person name="Gonzalez J."/>
            <person name="Henrissat B."/>
            <person name="Kuo A."/>
            <person name="Liang C."/>
            <person name="Lipzen A."/>
            <person name="Lutzoni F."/>
            <person name="Magnuson J."/>
            <person name="Mondo S."/>
            <person name="Nolan M."/>
            <person name="Ohm R."/>
            <person name="Pangilinan J."/>
            <person name="Park H.-J."/>
            <person name="Ramirez L."/>
            <person name="Alfaro M."/>
            <person name="Sun H."/>
            <person name="Tritt A."/>
            <person name="Yoshinaga Y."/>
            <person name="Zwiers L.-H."/>
            <person name="Turgeon B."/>
            <person name="Goodwin S."/>
            <person name="Spatafora J."/>
            <person name="Crous P."/>
            <person name="Grigoriev I."/>
        </authorList>
    </citation>
    <scope>NUCLEOTIDE SEQUENCE</scope>
    <source>
        <strain evidence="2">CBS 480.64</strain>
    </source>
</reference>
<evidence type="ECO:0000313" key="3">
    <source>
        <dbReference type="Proteomes" id="UP000799421"/>
    </source>
</evidence>
<gene>
    <name evidence="2" type="ORF">K470DRAFT_224082</name>
</gene>
<organism evidence="2 3">
    <name type="scientific">Piedraia hortae CBS 480.64</name>
    <dbReference type="NCBI Taxonomy" id="1314780"/>
    <lineage>
        <taxon>Eukaryota</taxon>
        <taxon>Fungi</taxon>
        <taxon>Dikarya</taxon>
        <taxon>Ascomycota</taxon>
        <taxon>Pezizomycotina</taxon>
        <taxon>Dothideomycetes</taxon>
        <taxon>Dothideomycetidae</taxon>
        <taxon>Capnodiales</taxon>
        <taxon>Piedraiaceae</taxon>
        <taxon>Piedraia</taxon>
    </lineage>
</organism>
<feature type="region of interest" description="Disordered" evidence="1">
    <location>
        <begin position="1"/>
        <end position="38"/>
    </location>
</feature>
<dbReference type="AlphaFoldDB" id="A0A6A7BNT0"/>
<accession>A0A6A7BNT0</accession>
<dbReference type="EMBL" id="MU006084">
    <property type="protein sequence ID" value="KAF2857043.1"/>
    <property type="molecule type" value="Genomic_DNA"/>
</dbReference>
<keyword evidence="3" id="KW-1185">Reference proteome</keyword>